<dbReference type="GO" id="GO:0009306">
    <property type="term" value="P:protein secretion"/>
    <property type="evidence" value="ECO:0007669"/>
    <property type="project" value="InterPro"/>
</dbReference>
<comment type="subcellular location">
    <subcellularLocation>
        <location evidence="1">Membrane</location>
        <topology evidence="1">Single-pass membrane protein</topology>
    </subcellularLocation>
</comment>
<feature type="domain" description="Translocation and assembly module TamB C-terminal" evidence="5">
    <location>
        <begin position="1110"/>
        <end position="1451"/>
    </location>
</feature>
<dbReference type="PANTHER" id="PTHR36985:SF1">
    <property type="entry name" value="TRANSLOCATION AND ASSEMBLY MODULE SUBUNIT TAMB"/>
    <property type="match status" value="1"/>
</dbReference>
<accession>A0A6L8WBU4</accession>
<keyword evidence="7" id="KW-1185">Reference proteome</keyword>
<keyword evidence="3" id="KW-1133">Transmembrane helix</keyword>
<sequence>MTRKKLIAAIILAPFLILFLAIAGVYVFLQTDSGRALLVDQVNTVASSPGEFELELGPLDGNIFSDFTFQNMRLRDAKGEWLSAENIAVSWAPIDLFSGTLTVNAVTAKTLSVNRQPELPASEASEEPAGMPSLPIDIRLSRLEINEIKIAEPVVGQPADLALLMNFNAKINDIIHSEIKLTELSGPGILLDGSVDFDPARETLALDVKLDEPEGGVISRLLALPGYPAIKVDLVGNGILNAWRGQFSASAGKLFDADFAVATQGAEKITIDLNGGGALDQSLTADIPLLDTSRISVSAALIFDTTNTEVTLTSANIENGVFRLQASGNIDPSNDAIKLATKTTLRNTAPVNDLIAPATISDGTLDLDILGTFEKLTANAILTAVDLDIDNSLAAKSLTGTFTSELDLAALTTVPLTGSAALVSLSKLPDEAQSLVGENLDVDFELAYGVESEQLTISSLRLLGQHVRAEGRGNLNTSDMSATADLSVSLDDLSLVAPMGGELIADLSLSSSDISQKLLGELKARMANLDMGEEKLTVLIGKEPALSLSLDLDLVNESLSVLDINLATGAGGVAGKANLPLAFDTIDADLVATLPSLAKLSDLSGVSLAGKAALNARLTGALTDPSIEGSLKAANLAVDGTSLGIAEVTYNASALASSPIGEFAAKLRHELLTANAKASFAIPDYSRLELSDIALSEQKNKVTGNLTIPFDGMPLFGALKANIPDLATVAALLDEKAAGSVDLDATFANDDGKQSVKATLGANALSLASADLSVEKVTGDIVVTDAFNTPTLDVRANADNIAAAGQKLKELNVSATGDLSDLNYRFDLTRGLDPELELAGSGSVAFTDRYTKLRLAALDGAIADQKIELTTPLSLNLEGKKIDLDMFALSFGTGSVQGSGQYSPDNARANININDLPLELVSLVNSAYAFTGGLDGDIALQVRRGAPAVGTATINVTDIKLLGDEYAELPSFANTINADLKDGELAFNGDVKGLEATSIDLSGRMPFDVSLDQSRILIDENKPVKLKIDIDSDINKIWPLLALDTQIARGQLVASAAVSGTISVPKITGQARLGNGYFEDVEQGTILKNIVLNADISDADKLKIEVNAIDNQGGTLATSGTVDFAKLTNPDVDLNIVLSNLLAVNRDEFTVITDGNIDIKGNPGKLNVGGMAMTRDVQLNIGGSVAPNIVEVKYEEVNKPGAIAKKELEETEPSKIFLKIDLDMPSRVFIRGRGLESEWKGNFKIRGTAAKPVIEGYISPVRGQFAFAGKSFKLVDGEISLLGGETINPELSLTAEYAGSNITAIVTISGTASNPTISFSSTDGRPEDEVLAQVLFGKSSGKLSAVEAVQLAETVAALSGKMGSGGGITGFVRDTLGVDVVSASTNQETGEAEVSVGKYVTDNIYVGVDQGTQSGGTRAKVEIELTPNISVESEMGQSTDSSVGIFWKWDY</sequence>
<dbReference type="RefSeq" id="WP_161316769.1">
    <property type="nucleotide sequence ID" value="NZ_WTUW01000009.1"/>
</dbReference>
<dbReference type="InterPro" id="IPR007452">
    <property type="entry name" value="TamB_C"/>
</dbReference>
<keyword evidence="2" id="KW-0812">Transmembrane</keyword>
<keyword evidence="4" id="KW-0472">Membrane</keyword>
<evidence type="ECO:0000256" key="2">
    <source>
        <dbReference type="ARBA" id="ARBA00022692"/>
    </source>
</evidence>
<comment type="caution">
    <text evidence="6">The sequence shown here is derived from an EMBL/GenBank/DDBJ whole genome shotgun (WGS) entry which is preliminary data.</text>
</comment>
<gene>
    <name evidence="6" type="ORF">GQE98_16320</name>
</gene>
<proteinExistence type="predicted"/>
<dbReference type="GO" id="GO:0005886">
    <property type="term" value="C:plasma membrane"/>
    <property type="evidence" value="ECO:0007669"/>
    <property type="project" value="InterPro"/>
</dbReference>
<dbReference type="Pfam" id="PF04357">
    <property type="entry name" value="TamB"/>
    <property type="match status" value="1"/>
</dbReference>
<dbReference type="Proteomes" id="UP000476030">
    <property type="component" value="Unassembled WGS sequence"/>
</dbReference>
<evidence type="ECO:0000313" key="7">
    <source>
        <dbReference type="Proteomes" id="UP000476030"/>
    </source>
</evidence>
<evidence type="ECO:0000256" key="3">
    <source>
        <dbReference type="ARBA" id="ARBA00022989"/>
    </source>
</evidence>
<organism evidence="6 7">
    <name type="scientific">Sneathiella litorea</name>
    <dbReference type="NCBI Taxonomy" id="2606216"/>
    <lineage>
        <taxon>Bacteria</taxon>
        <taxon>Pseudomonadati</taxon>
        <taxon>Pseudomonadota</taxon>
        <taxon>Alphaproteobacteria</taxon>
        <taxon>Sneathiellales</taxon>
        <taxon>Sneathiellaceae</taxon>
        <taxon>Sneathiella</taxon>
    </lineage>
</organism>
<dbReference type="PANTHER" id="PTHR36985">
    <property type="entry name" value="TRANSLOCATION AND ASSEMBLY MODULE SUBUNIT TAMB"/>
    <property type="match status" value="1"/>
</dbReference>
<protein>
    <recommendedName>
        <fullName evidence="5">Translocation and assembly module TamB C-terminal domain-containing protein</fullName>
    </recommendedName>
</protein>
<reference evidence="6 7" key="1">
    <citation type="submission" date="2019-12" db="EMBL/GenBank/DDBJ databases">
        <title>Snethiella sp. nov. sp. isolated from sea sand.</title>
        <authorList>
            <person name="Kim J."/>
            <person name="Jeong S.E."/>
            <person name="Jung H.S."/>
            <person name="Jeon C.O."/>
        </authorList>
    </citation>
    <scope>NUCLEOTIDE SEQUENCE [LARGE SCALE GENOMIC DNA]</scope>
    <source>
        <strain evidence="6 7">DP05</strain>
    </source>
</reference>
<evidence type="ECO:0000313" key="6">
    <source>
        <dbReference type="EMBL" id="MZR32204.1"/>
    </source>
</evidence>
<evidence type="ECO:0000256" key="1">
    <source>
        <dbReference type="ARBA" id="ARBA00004167"/>
    </source>
</evidence>
<evidence type="ECO:0000259" key="5">
    <source>
        <dbReference type="Pfam" id="PF04357"/>
    </source>
</evidence>
<dbReference type="EMBL" id="WTUW01000009">
    <property type="protein sequence ID" value="MZR32204.1"/>
    <property type="molecule type" value="Genomic_DNA"/>
</dbReference>
<name>A0A6L8WBU4_9PROT</name>
<evidence type="ECO:0000256" key="4">
    <source>
        <dbReference type="ARBA" id="ARBA00023136"/>
    </source>
</evidence>